<dbReference type="Gene3D" id="3.30.1360.40">
    <property type="match status" value="1"/>
</dbReference>
<sequence length="151" mass="16993">MKNQRHQKILELIHTYPIERQEDLLTRLRESGFEVTQATVSRDIRQLRLVKAATGDGHYRYTTPAGQQGQGERPSRFETIFGESAINIESAGHIVMVKCHSGMASAACEVFDLVTWEDVVGSLAGENTFIILMRSEEAANRLVVELTKYVK</sequence>
<evidence type="ECO:0000313" key="11">
    <source>
        <dbReference type="Proteomes" id="UP000659630"/>
    </source>
</evidence>
<dbReference type="GO" id="GO:0003677">
    <property type="term" value="F:DNA binding"/>
    <property type="evidence" value="ECO:0007669"/>
    <property type="project" value="UniProtKB-KW"/>
</dbReference>
<dbReference type="Pfam" id="PF01316">
    <property type="entry name" value="Arg_repressor"/>
    <property type="match status" value="1"/>
</dbReference>
<dbReference type="AlphaFoldDB" id="A0A923I6A9"/>
<dbReference type="Gene3D" id="1.10.10.10">
    <property type="entry name" value="Winged helix-like DNA-binding domain superfamily/Winged helix DNA-binding domain"/>
    <property type="match status" value="1"/>
</dbReference>
<comment type="caution">
    <text evidence="10">The sequence shown here is derived from an EMBL/GenBank/DDBJ whole genome shotgun (WGS) entry which is preliminary data.</text>
</comment>
<dbReference type="InterPro" id="IPR036390">
    <property type="entry name" value="WH_DNA-bd_sf"/>
</dbReference>
<evidence type="ECO:0000256" key="5">
    <source>
        <dbReference type="ARBA" id="ARBA00023125"/>
    </source>
</evidence>
<evidence type="ECO:0000256" key="2">
    <source>
        <dbReference type="ARBA" id="ARBA00008316"/>
    </source>
</evidence>
<organism evidence="10 11">
    <name type="scientific">Anaerofilum hominis</name>
    <dbReference type="NCBI Taxonomy" id="2763016"/>
    <lineage>
        <taxon>Bacteria</taxon>
        <taxon>Bacillati</taxon>
        <taxon>Bacillota</taxon>
        <taxon>Clostridia</taxon>
        <taxon>Eubacteriales</taxon>
        <taxon>Oscillospiraceae</taxon>
        <taxon>Anaerofilum</taxon>
    </lineage>
</organism>
<dbReference type="GO" id="GO:1900079">
    <property type="term" value="P:regulation of arginine biosynthetic process"/>
    <property type="evidence" value="ECO:0007669"/>
    <property type="project" value="UniProtKB-UniRule"/>
</dbReference>
<dbReference type="PANTHER" id="PTHR34471:SF1">
    <property type="entry name" value="ARGININE REPRESSOR"/>
    <property type="match status" value="1"/>
</dbReference>
<dbReference type="PANTHER" id="PTHR34471">
    <property type="entry name" value="ARGININE REPRESSOR"/>
    <property type="match status" value="1"/>
</dbReference>
<dbReference type="HAMAP" id="MF_00173">
    <property type="entry name" value="Arg_repressor"/>
    <property type="match status" value="1"/>
</dbReference>
<evidence type="ECO:0000256" key="3">
    <source>
        <dbReference type="ARBA" id="ARBA00022490"/>
    </source>
</evidence>
<dbReference type="GO" id="GO:0003700">
    <property type="term" value="F:DNA-binding transcription factor activity"/>
    <property type="evidence" value="ECO:0007669"/>
    <property type="project" value="UniProtKB-UniRule"/>
</dbReference>
<proteinExistence type="inferred from homology"/>
<feature type="domain" description="Arginine repressor C-terminal" evidence="9">
    <location>
        <begin position="82"/>
        <end position="147"/>
    </location>
</feature>
<dbReference type="GO" id="GO:0006526">
    <property type="term" value="P:L-arginine biosynthetic process"/>
    <property type="evidence" value="ECO:0007669"/>
    <property type="project" value="UniProtKB-KW"/>
</dbReference>
<dbReference type="GO" id="GO:0005737">
    <property type="term" value="C:cytoplasm"/>
    <property type="evidence" value="ECO:0007669"/>
    <property type="project" value="UniProtKB-SubCell"/>
</dbReference>
<comment type="subcellular location">
    <subcellularLocation>
        <location evidence="1 7">Cytoplasm</location>
    </subcellularLocation>
</comment>
<dbReference type="GO" id="GO:0034618">
    <property type="term" value="F:arginine binding"/>
    <property type="evidence" value="ECO:0007669"/>
    <property type="project" value="InterPro"/>
</dbReference>
<keyword evidence="4 7" id="KW-0805">Transcription regulation</keyword>
<dbReference type="InterPro" id="IPR036388">
    <property type="entry name" value="WH-like_DNA-bd_sf"/>
</dbReference>
<comment type="similarity">
    <text evidence="2 7">Belongs to the ArgR family.</text>
</comment>
<protein>
    <recommendedName>
        <fullName evidence="7">Arginine repressor</fullName>
    </recommendedName>
</protein>
<dbReference type="SUPFAM" id="SSF55252">
    <property type="entry name" value="C-terminal domain of arginine repressor"/>
    <property type="match status" value="1"/>
</dbReference>
<dbReference type="RefSeq" id="WP_186886323.1">
    <property type="nucleotide sequence ID" value="NZ_JACONZ010000001.1"/>
</dbReference>
<evidence type="ECO:0000259" key="9">
    <source>
        <dbReference type="Pfam" id="PF02863"/>
    </source>
</evidence>
<dbReference type="PRINTS" id="PR01467">
    <property type="entry name" value="ARGREPRESSOR"/>
</dbReference>
<evidence type="ECO:0000313" key="10">
    <source>
        <dbReference type="EMBL" id="MBC5579944.1"/>
    </source>
</evidence>
<feature type="domain" description="Arginine repressor DNA-binding" evidence="8">
    <location>
        <begin position="2"/>
        <end position="66"/>
    </location>
</feature>
<dbReference type="Proteomes" id="UP000659630">
    <property type="component" value="Unassembled WGS sequence"/>
</dbReference>
<dbReference type="EMBL" id="JACONZ010000001">
    <property type="protein sequence ID" value="MBC5579944.1"/>
    <property type="molecule type" value="Genomic_DNA"/>
</dbReference>
<keyword evidence="7" id="KW-0678">Repressor</keyword>
<keyword evidence="7" id="KW-0055">Arginine biosynthesis</keyword>
<evidence type="ECO:0000259" key="8">
    <source>
        <dbReference type="Pfam" id="PF01316"/>
    </source>
</evidence>
<dbReference type="InterPro" id="IPR036251">
    <property type="entry name" value="Arg_repress_C_sf"/>
</dbReference>
<keyword evidence="3 7" id="KW-0963">Cytoplasm</keyword>
<dbReference type="SUPFAM" id="SSF46785">
    <property type="entry name" value="Winged helix' DNA-binding domain"/>
    <property type="match status" value="1"/>
</dbReference>
<comment type="function">
    <text evidence="7">Regulates arginine biosynthesis genes.</text>
</comment>
<dbReference type="Pfam" id="PF02863">
    <property type="entry name" value="Arg_repressor_C"/>
    <property type="match status" value="1"/>
</dbReference>
<keyword evidence="6 7" id="KW-0804">Transcription</keyword>
<keyword evidence="7" id="KW-0028">Amino-acid biosynthesis</keyword>
<comment type="pathway">
    <text evidence="7">Amino-acid biosynthesis; L-arginine biosynthesis [regulation].</text>
</comment>
<reference evidence="10" key="1">
    <citation type="submission" date="2020-08" db="EMBL/GenBank/DDBJ databases">
        <title>Genome public.</title>
        <authorList>
            <person name="Liu C."/>
            <person name="Sun Q."/>
        </authorList>
    </citation>
    <scope>NUCLEOTIDE SEQUENCE</scope>
    <source>
        <strain evidence="10">BX8</strain>
    </source>
</reference>
<keyword evidence="11" id="KW-1185">Reference proteome</keyword>
<keyword evidence="5 7" id="KW-0238">DNA-binding</keyword>
<dbReference type="InterPro" id="IPR001669">
    <property type="entry name" value="Arg_repress"/>
</dbReference>
<dbReference type="GO" id="GO:0051259">
    <property type="term" value="P:protein complex oligomerization"/>
    <property type="evidence" value="ECO:0007669"/>
    <property type="project" value="InterPro"/>
</dbReference>
<evidence type="ECO:0000256" key="4">
    <source>
        <dbReference type="ARBA" id="ARBA00023015"/>
    </source>
</evidence>
<gene>
    <name evidence="7" type="primary">argR</name>
    <name evidence="10" type="ORF">H8S23_00310</name>
</gene>
<evidence type="ECO:0000256" key="7">
    <source>
        <dbReference type="HAMAP-Rule" id="MF_00173"/>
    </source>
</evidence>
<name>A0A923I6A9_9FIRM</name>
<dbReference type="InterPro" id="IPR020900">
    <property type="entry name" value="Arg_repress_DNA-bd"/>
</dbReference>
<evidence type="ECO:0000256" key="6">
    <source>
        <dbReference type="ARBA" id="ARBA00023163"/>
    </source>
</evidence>
<dbReference type="InterPro" id="IPR020899">
    <property type="entry name" value="Arg_repress_C"/>
</dbReference>
<evidence type="ECO:0000256" key="1">
    <source>
        <dbReference type="ARBA" id="ARBA00004496"/>
    </source>
</evidence>
<accession>A0A923I6A9</accession>